<feature type="compositionally biased region" description="Low complexity" evidence="11">
    <location>
        <begin position="342"/>
        <end position="364"/>
    </location>
</feature>
<feature type="compositionally biased region" description="Basic and acidic residues" evidence="11">
    <location>
        <begin position="292"/>
        <end position="308"/>
    </location>
</feature>
<dbReference type="InterPro" id="IPR026590">
    <property type="entry name" value="Ssirtuin_cat_dom"/>
</dbReference>
<dbReference type="PIRSF" id="PIRSF037938">
    <property type="entry name" value="SIR2_euk"/>
    <property type="match status" value="1"/>
</dbReference>
<evidence type="ECO:0000256" key="11">
    <source>
        <dbReference type="SAM" id="MobiDB-lite"/>
    </source>
</evidence>
<dbReference type="InterPro" id="IPR029035">
    <property type="entry name" value="DHS-like_NAD/FAD-binding_dom"/>
</dbReference>
<evidence type="ECO:0000256" key="5">
    <source>
        <dbReference type="ARBA" id="ARBA00023027"/>
    </source>
</evidence>
<evidence type="ECO:0000313" key="13">
    <source>
        <dbReference type="EMBL" id="KAJ5097518.1"/>
    </source>
</evidence>
<dbReference type="PANTHER" id="PTHR11085">
    <property type="entry name" value="NAD-DEPENDENT PROTEIN DEACYLASE SIRTUIN-5, MITOCHONDRIAL-RELATED"/>
    <property type="match status" value="1"/>
</dbReference>
<feature type="binding site" evidence="8">
    <location>
        <begin position="244"/>
        <end position="246"/>
    </location>
    <ligand>
        <name>NAD(+)</name>
        <dbReference type="ChEBI" id="CHEBI:57540"/>
    </ligand>
</feature>
<comment type="cofactor">
    <cofactor evidence="9">
        <name>Zn(2+)</name>
        <dbReference type="ChEBI" id="CHEBI:29105"/>
    </cofactor>
    <text evidence="9">Binds 1 zinc ion per subunit.</text>
</comment>
<evidence type="ECO:0000256" key="7">
    <source>
        <dbReference type="PIRSR" id="PIRSR037938-1"/>
    </source>
</evidence>
<evidence type="ECO:0000313" key="14">
    <source>
        <dbReference type="Proteomes" id="UP001149165"/>
    </source>
</evidence>
<dbReference type="Gene3D" id="3.30.1600.10">
    <property type="entry name" value="SIR2/SIRT2 'Small Domain"/>
    <property type="match status" value="1"/>
</dbReference>
<feature type="binding site" evidence="9 10">
    <location>
        <position position="154"/>
    </location>
    <ligand>
        <name>Zn(2+)</name>
        <dbReference type="ChEBI" id="CHEBI:29105"/>
    </ligand>
</feature>
<dbReference type="InterPro" id="IPR003000">
    <property type="entry name" value="Sirtuin"/>
</dbReference>
<protein>
    <recommendedName>
        <fullName evidence="6">NAD-dependent protein deacetylase</fullName>
        <ecNumber evidence="6">2.3.1.286</ecNumber>
    </recommendedName>
</protein>
<dbReference type="EC" id="2.3.1.286" evidence="6"/>
<evidence type="ECO:0000256" key="8">
    <source>
        <dbReference type="PIRSR" id="PIRSR037938-2"/>
    </source>
</evidence>
<comment type="caution">
    <text evidence="13">The sequence shown here is derived from an EMBL/GenBank/DDBJ whole genome shotgun (WGS) entry which is preliminary data.</text>
</comment>
<dbReference type="SUPFAM" id="SSF52467">
    <property type="entry name" value="DHS-like NAD/FAD-binding domain"/>
    <property type="match status" value="1"/>
</dbReference>
<evidence type="ECO:0000259" key="12">
    <source>
        <dbReference type="PROSITE" id="PS50305"/>
    </source>
</evidence>
<name>A0A9W9FC48_9EURO</name>
<keyword evidence="5 6" id="KW-0520">NAD</keyword>
<reference evidence="13" key="1">
    <citation type="submission" date="2022-11" db="EMBL/GenBank/DDBJ databases">
        <authorList>
            <person name="Petersen C."/>
        </authorList>
    </citation>
    <scope>NUCLEOTIDE SEQUENCE</scope>
    <source>
        <strain evidence="13">IBT 30069</strain>
    </source>
</reference>
<dbReference type="InterPro" id="IPR050134">
    <property type="entry name" value="NAD-dep_sirtuin_deacylases"/>
</dbReference>
<keyword evidence="3 6" id="KW-0479">Metal-binding</keyword>
<dbReference type="Pfam" id="PF02146">
    <property type="entry name" value="SIR2"/>
    <property type="match status" value="1"/>
</dbReference>
<dbReference type="PANTHER" id="PTHR11085:SF6">
    <property type="entry name" value="NAD-DEPENDENT PROTEIN DEACETYLASE SIRTUIN-2"/>
    <property type="match status" value="1"/>
</dbReference>
<feature type="binding site" evidence="9 10">
    <location>
        <position position="157"/>
    </location>
    <ligand>
        <name>Zn(2+)</name>
        <dbReference type="ChEBI" id="CHEBI:29105"/>
    </ligand>
</feature>
<feature type="binding site" evidence="9 10">
    <location>
        <position position="178"/>
    </location>
    <ligand>
        <name>Zn(2+)</name>
        <dbReference type="ChEBI" id="CHEBI:29105"/>
    </ligand>
</feature>
<dbReference type="GO" id="GO:0070403">
    <property type="term" value="F:NAD+ binding"/>
    <property type="evidence" value="ECO:0007669"/>
    <property type="project" value="UniProtKB-UniRule"/>
</dbReference>
<dbReference type="EMBL" id="JAPQKH010000005">
    <property type="protein sequence ID" value="KAJ5097518.1"/>
    <property type="molecule type" value="Genomic_DNA"/>
</dbReference>
<sequence>MGNEESTLVDESTLPSVLEARNINAVAKYIKDYNVRNVVLMVGAGISTSAGIPDFRSPDTGLYANLAFLDLEEPEDVFDIGFFKENPKPFYALARELYPGRYRPTIAHSFVKLLDNKGMLLKHFTQNIDCLERQAGVPGDKIIEAHGSFATQRCIECKVPFPDDNMHTHVEKGEVPRCLEKDCDGLVKPDIVFFGEALPASFHQNRELPAEADLCIVMGTSLTVQPFASLPSMCMNGTPRVLINMDRVGGMGSRQDDVLVLGDIDAGVRKFARALGWEEELEALWEETNPNPKDREAELASPQTRDERLQDEVDRLAAEVDRTLGVSDAYQQRVREKLGEPSASSGDSSTSSANSANSANSADDGLSHVFPHLAHKPY</sequence>
<dbReference type="CDD" id="cd01408">
    <property type="entry name" value="SIRT1"/>
    <property type="match status" value="1"/>
</dbReference>
<evidence type="ECO:0000256" key="10">
    <source>
        <dbReference type="PROSITE-ProRule" id="PRU00236"/>
    </source>
</evidence>
<comment type="similarity">
    <text evidence="1 6">Belongs to the sirtuin family. Class I subfamily.</text>
</comment>
<evidence type="ECO:0000256" key="4">
    <source>
        <dbReference type="ARBA" id="ARBA00022833"/>
    </source>
</evidence>
<dbReference type="PROSITE" id="PS50305">
    <property type="entry name" value="SIRTUIN"/>
    <property type="match status" value="1"/>
</dbReference>
<organism evidence="13 14">
    <name type="scientific">Penicillium angulare</name>
    <dbReference type="NCBI Taxonomy" id="116970"/>
    <lineage>
        <taxon>Eukaryota</taxon>
        <taxon>Fungi</taxon>
        <taxon>Dikarya</taxon>
        <taxon>Ascomycota</taxon>
        <taxon>Pezizomycotina</taxon>
        <taxon>Eurotiomycetes</taxon>
        <taxon>Eurotiomycetidae</taxon>
        <taxon>Eurotiales</taxon>
        <taxon>Aspergillaceae</taxon>
        <taxon>Penicillium</taxon>
    </lineage>
</organism>
<proteinExistence type="inferred from homology"/>
<dbReference type="GO" id="GO:0017136">
    <property type="term" value="F:histone deacetylase activity, NAD-dependent"/>
    <property type="evidence" value="ECO:0007669"/>
    <property type="project" value="InterPro"/>
</dbReference>
<evidence type="ECO:0000256" key="3">
    <source>
        <dbReference type="ARBA" id="ARBA00022723"/>
    </source>
</evidence>
<keyword evidence="4 6" id="KW-0862">Zinc</keyword>
<evidence type="ECO:0000256" key="1">
    <source>
        <dbReference type="ARBA" id="ARBA00006924"/>
    </source>
</evidence>
<feature type="region of interest" description="Disordered" evidence="11">
    <location>
        <begin position="285"/>
        <end position="308"/>
    </location>
</feature>
<feature type="binding site" evidence="8">
    <location>
        <begin position="220"/>
        <end position="221"/>
    </location>
    <ligand>
        <name>NAD(+)</name>
        <dbReference type="ChEBI" id="CHEBI:57540"/>
    </ligand>
</feature>
<dbReference type="OrthoDB" id="420264at2759"/>
<dbReference type="AlphaFoldDB" id="A0A9W9FC48"/>
<gene>
    <name evidence="13" type="ORF">N7456_008239</name>
</gene>
<feature type="binding site" evidence="8">
    <location>
        <begin position="126"/>
        <end position="129"/>
    </location>
    <ligand>
        <name>NAD(+)</name>
        <dbReference type="ChEBI" id="CHEBI:57540"/>
    </ligand>
</feature>
<dbReference type="GO" id="GO:0008270">
    <property type="term" value="F:zinc ion binding"/>
    <property type="evidence" value="ECO:0007669"/>
    <property type="project" value="UniProtKB-UniRule"/>
</dbReference>
<keyword evidence="2 6" id="KW-0808">Transferase</keyword>
<comment type="catalytic activity">
    <reaction evidence="6">
        <text>N(6)-acetyl-L-lysyl-[protein] + NAD(+) + H2O = 2''-O-acetyl-ADP-D-ribose + nicotinamide + L-lysyl-[protein]</text>
        <dbReference type="Rhea" id="RHEA:43636"/>
        <dbReference type="Rhea" id="RHEA-COMP:9752"/>
        <dbReference type="Rhea" id="RHEA-COMP:10731"/>
        <dbReference type="ChEBI" id="CHEBI:15377"/>
        <dbReference type="ChEBI" id="CHEBI:17154"/>
        <dbReference type="ChEBI" id="CHEBI:29969"/>
        <dbReference type="ChEBI" id="CHEBI:57540"/>
        <dbReference type="ChEBI" id="CHEBI:61930"/>
        <dbReference type="ChEBI" id="CHEBI:83767"/>
        <dbReference type="EC" id="2.3.1.286"/>
    </reaction>
</comment>
<dbReference type="Gene3D" id="3.40.50.1220">
    <property type="entry name" value="TPP-binding domain"/>
    <property type="match status" value="1"/>
</dbReference>
<reference evidence="13" key="2">
    <citation type="journal article" date="2023" name="IMA Fungus">
        <title>Comparative genomic study of the Penicillium genus elucidates a diverse pangenome and 15 lateral gene transfer events.</title>
        <authorList>
            <person name="Petersen C."/>
            <person name="Sorensen T."/>
            <person name="Nielsen M.R."/>
            <person name="Sondergaard T.E."/>
            <person name="Sorensen J.L."/>
            <person name="Fitzpatrick D.A."/>
            <person name="Frisvad J.C."/>
            <person name="Nielsen K.L."/>
        </authorList>
    </citation>
    <scope>NUCLEOTIDE SEQUENCE</scope>
    <source>
        <strain evidence="13">IBT 30069</strain>
    </source>
</reference>
<dbReference type="InterPro" id="IPR017328">
    <property type="entry name" value="Sirtuin_class_I"/>
</dbReference>
<feature type="binding site" evidence="8">
    <location>
        <begin position="54"/>
        <end position="56"/>
    </location>
    <ligand>
        <name>NAD(+)</name>
        <dbReference type="ChEBI" id="CHEBI:57540"/>
    </ligand>
</feature>
<feature type="active site" description="Proton acceptor" evidence="7 10">
    <location>
        <position position="146"/>
    </location>
</feature>
<feature type="region of interest" description="Disordered" evidence="11">
    <location>
        <begin position="320"/>
        <end position="378"/>
    </location>
</feature>
<evidence type="ECO:0000256" key="6">
    <source>
        <dbReference type="PIRNR" id="PIRNR037938"/>
    </source>
</evidence>
<keyword evidence="14" id="KW-1185">Reference proteome</keyword>
<feature type="binding site" evidence="9 10">
    <location>
        <position position="183"/>
    </location>
    <ligand>
        <name>Zn(2+)</name>
        <dbReference type="ChEBI" id="CHEBI:29105"/>
    </ligand>
</feature>
<dbReference type="GO" id="GO:0005634">
    <property type="term" value="C:nucleus"/>
    <property type="evidence" value="ECO:0007669"/>
    <property type="project" value="TreeGrafter"/>
</dbReference>
<evidence type="ECO:0000256" key="9">
    <source>
        <dbReference type="PIRSR" id="PIRSR037938-3"/>
    </source>
</evidence>
<accession>A0A9W9FC48</accession>
<feature type="domain" description="Deacetylase sirtuin-type" evidence="12">
    <location>
        <begin position="16"/>
        <end position="278"/>
    </location>
</feature>
<feature type="binding site" evidence="8">
    <location>
        <begin position="44"/>
        <end position="48"/>
    </location>
    <ligand>
        <name>NAD(+)</name>
        <dbReference type="ChEBI" id="CHEBI:57540"/>
    </ligand>
</feature>
<dbReference type="Proteomes" id="UP001149165">
    <property type="component" value="Unassembled WGS sequence"/>
</dbReference>
<evidence type="ECO:0000256" key="2">
    <source>
        <dbReference type="ARBA" id="ARBA00022679"/>
    </source>
</evidence>
<dbReference type="InterPro" id="IPR026591">
    <property type="entry name" value="Sirtuin_cat_small_dom_sf"/>
</dbReference>